<dbReference type="AlphaFoldDB" id="A0A6N8IST9"/>
<sequence length="365" mass="39191">MGRHRQVRRHRAGVGDPMALYVSAAEAKQLLGIPDSLRIVEQAFAEYGRERVVSSVPSASYMLVQNEAPTMFWIKSASLRPLGAAGVFFGAQFGDYYFMVTDSRTGTMRGIVEQAWLTKRRTGTTGVVAARKLAGPNARVAALIGAGLIGEEVARVLPHAFALDDFRVASRTYEGASAFVERLKAQTGAPMRAVATAEEAVRGADIVITITLASEAFVKPGWLKEGAVLVSMGGVPEVEFGVLAEIDRLVVDDPDYALLKGDLATWVDRGHISQPAMKERIDADLGEVMCGAKPGRRSPSERILAIVQGMAVCDLATAVFLLDKAETEGVGQSIVVTPQMEIPALDKMQPRAQAISSGIQRRRPG</sequence>
<dbReference type="Gene3D" id="3.30.1780.10">
    <property type="entry name" value="ornithine cyclodeaminase, domain 1"/>
    <property type="match status" value="1"/>
</dbReference>
<evidence type="ECO:0000313" key="1">
    <source>
        <dbReference type="EMBL" id="MVQ29981.1"/>
    </source>
</evidence>
<dbReference type="PIRSF" id="PIRSF001439">
    <property type="entry name" value="CryM"/>
    <property type="match status" value="1"/>
</dbReference>
<organism evidence="1 2">
    <name type="scientific">Ramlibacter pinisoli</name>
    <dbReference type="NCBI Taxonomy" id="2682844"/>
    <lineage>
        <taxon>Bacteria</taxon>
        <taxon>Pseudomonadati</taxon>
        <taxon>Pseudomonadota</taxon>
        <taxon>Betaproteobacteria</taxon>
        <taxon>Burkholderiales</taxon>
        <taxon>Comamonadaceae</taxon>
        <taxon>Ramlibacter</taxon>
    </lineage>
</organism>
<dbReference type="InterPro" id="IPR003462">
    <property type="entry name" value="ODC_Mu_crystall"/>
</dbReference>
<reference evidence="1 2" key="1">
    <citation type="submission" date="2019-12" db="EMBL/GenBank/DDBJ databases">
        <authorList>
            <person name="Huq M.A."/>
        </authorList>
    </citation>
    <scope>NUCLEOTIDE SEQUENCE [LARGE SCALE GENOMIC DNA]</scope>
    <source>
        <strain evidence="1 2">MAH-25</strain>
    </source>
</reference>
<evidence type="ECO:0000313" key="2">
    <source>
        <dbReference type="Proteomes" id="UP000469385"/>
    </source>
</evidence>
<name>A0A6N8IST9_9BURK</name>
<protein>
    <recommendedName>
        <fullName evidence="3">Ornithine cyclodeaminase family protein</fullName>
    </recommendedName>
</protein>
<dbReference type="GO" id="GO:0005737">
    <property type="term" value="C:cytoplasm"/>
    <property type="evidence" value="ECO:0007669"/>
    <property type="project" value="TreeGrafter"/>
</dbReference>
<gene>
    <name evidence="1" type="ORF">GON04_11010</name>
</gene>
<dbReference type="InterPro" id="IPR023401">
    <property type="entry name" value="ODC_N"/>
</dbReference>
<accession>A0A6N8IST9</accession>
<dbReference type="PANTHER" id="PTHR13812:SF19">
    <property type="entry name" value="KETIMINE REDUCTASE MU-CRYSTALLIN"/>
    <property type="match status" value="1"/>
</dbReference>
<dbReference type="SUPFAM" id="SSF51735">
    <property type="entry name" value="NAD(P)-binding Rossmann-fold domains"/>
    <property type="match status" value="1"/>
</dbReference>
<proteinExistence type="predicted"/>
<evidence type="ECO:0008006" key="3">
    <source>
        <dbReference type="Google" id="ProtNLM"/>
    </source>
</evidence>
<comment type="caution">
    <text evidence="1">The sequence shown here is derived from an EMBL/GenBank/DDBJ whole genome shotgun (WGS) entry which is preliminary data.</text>
</comment>
<dbReference type="InterPro" id="IPR036291">
    <property type="entry name" value="NAD(P)-bd_dom_sf"/>
</dbReference>
<dbReference type="Gene3D" id="3.40.50.720">
    <property type="entry name" value="NAD(P)-binding Rossmann-like Domain"/>
    <property type="match status" value="1"/>
</dbReference>
<dbReference type="Pfam" id="PF02423">
    <property type="entry name" value="OCD_Mu_crystall"/>
    <property type="match status" value="1"/>
</dbReference>
<dbReference type="PANTHER" id="PTHR13812">
    <property type="entry name" value="KETIMINE REDUCTASE MU-CRYSTALLIN"/>
    <property type="match status" value="1"/>
</dbReference>
<dbReference type="EMBL" id="WSEL01000003">
    <property type="protein sequence ID" value="MVQ29981.1"/>
    <property type="molecule type" value="Genomic_DNA"/>
</dbReference>
<keyword evidence="2" id="KW-1185">Reference proteome</keyword>
<dbReference type="Proteomes" id="UP000469385">
    <property type="component" value="Unassembled WGS sequence"/>
</dbReference>